<dbReference type="GO" id="GO:0012505">
    <property type="term" value="C:endomembrane system"/>
    <property type="evidence" value="ECO:0007669"/>
    <property type="project" value="UniProtKB-SubCell"/>
</dbReference>
<evidence type="ECO:0000256" key="11">
    <source>
        <dbReference type="ARBA" id="ARBA00025614"/>
    </source>
</evidence>
<keyword evidence="8 15" id="KW-0472">Membrane</keyword>
<dbReference type="AlphaFoldDB" id="A0AAU7E600"/>
<keyword evidence="2 13" id="KW-0813">Transport</keyword>
<dbReference type="PANTHER" id="PTHR33445:SF1">
    <property type="entry name" value="ATP SYNTHASE SUBUNIT B"/>
    <property type="match status" value="1"/>
</dbReference>
<dbReference type="InterPro" id="IPR002146">
    <property type="entry name" value="ATP_synth_b/b'su_bac/chlpt"/>
</dbReference>
<feature type="coiled-coil region" evidence="14">
    <location>
        <begin position="61"/>
        <end position="118"/>
    </location>
</feature>
<evidence type="ECO:0000256" key="12">
    <source>
        <dbReference type="ARBA" id="ARBA00037847"/>
    </source>
</evidence>
<dbReference type="PANTHER" id="PTHR33445">
    <property type="entry name" value="ATP SYNTHASE SUBUNIT B', CHLOROPLASTIC"/>
    <property type="match status" value="1"/>
</dbReference>
<name>A0AAU7E600_9BACT</name>
<keyword evidence="5 13" id="KW-0375">Hydrogen ion transport</keyword>
<dbReference type="NCBIfam" id="NF006293">
    <property type="entry name" value="PRK08476.1"/>
    <property type="match status" value="1"/>
</dbReference>
<organism evidence="16">
    <name type="scientific">Campylobacter sp. CCS1377</name>
    <dbReference type="NCBI Taxonomy" id="3158229"/>
    <lineage>
        <taxon>Bacteria</taxon>
        <taxon>Pseudomonadati</taxon>
        <taxon>Campylobacterota</taxon>
        <taxon>Epsilonproteobacteria</taxon>
        <taxon>Campylobacterales</taxon>
        <taxon>Campylobacteraceae</taxon>
        <taxon>Campylobacter</taxon>
    </lineage>
</organism>
<evidence type="ECO:0000256" key="7">
    <source>
        <dbReference type="ARBA" id="ARBA00023065"/>
    </source>
</evidence>
<dbReference type="InterPro" id="IPR050059">
    <property type="entry name" value="ATP_synthase_B_chain"/>
</dbReference>
<evidence type="ECO:0000256" key="6">
    <source>
        <dbReference type="ARBA" id="ARBA00022989"/>
    </source>
</evidence>
<keyword evidence="7 13" id="KW-0406">Ion transport</keyword>
<sequence length="141" mass="16537">MFDGVHLSIIFTTMAIFIACIFILNIILYKPLLKFMDERSASIKNDEEKVKQNSQDMLGVDDELEKIHQETRTEINRIKQEALDEAKKSAQEQINQKKEELERKMDVFYAKLAEDKKNLELELENRLPILKNALKNNLQNI</sequence>
<keyword evidence="3 13" id="KW-0138">CF(0)</keyword>
<evidence type="ECO:0000256" key="4">
    <source>
        <dbReference type="ARBA" id="ARBA00022692"/>
    </source>
</evidence>
<dbReference type="RefSeq" id="WP_348518667.1">
    <property type="nucleotide sequence ID" value="NZ_CP155620.1"/>
</dbReference>
<keyword evidence="9" id="KW-0066">ATP synthesis</keyword>
<evidence type="ECO:0000256" key="9">
    <source>
        <dbReference type="ARBA" id="ARBA00023310"/>
    </source>
</evidence>
<dbReference type="CDD" id="cd06503">
    <property type="entry name" value="ATP-synt_Fo_b"/>
    <property type="match status" value="1"/>
</dbReference>
<evidence type="ECO:0000256" key="3">
    <source>
        <dbReference type="ARBA" id="ARBA00022547"/>
    </source>
</evidence>
<evidence type="ECO:0000256" key="14">
    <source>
        <dbReference type="SAM" id="Coils"/>
    </source>
</evidence>
<comment type="subcellular location">
    <subcellularLocation>
        <location evidence="12">Endomembrane system</location>
        <topology evidence="12">Single-pass membrane protein</topology>
    </subcellularLocation>
</comment>
<evidence type="ECO:0000256" key="2">
    <source>
        <dbReference type="ARBA" id="ARBA00022448"/>
    </source>
</evidence>
<protein>
    <submittedName>
        <fullName evidence="16">FoF1 ATP synthase subunit B</fullName>
    </submittedName>
</protein>
<evidence type="ECO:0000256" key="1">
    <source>
        <dbReference type="ARBA" id="ARBA00005513"/>
    </source>
</evidence>
<evidence type="ECO:0000256" key="5">
    <source>
        <dbReference type="ARBA" id="ARBA00022781"/>
    </source>
</evidence>
<evidence type="ECO:0000256" key="10">
    <source>
        <dbReference type="ARBA" id="ARBA00025198"/>
    </source>
</evidence>
<evidence type="ECO:0000256" key="13">
    <source>
        <dbReference type="RuleBase" id="RU003848"/>
    </source>
</evidence>
<dbReference type="GO" id="GO:0015986">
    <property type="term" value="P:proton motive force-driven ATP synthesis"/>
    <property type="evidence" value="ECO:0007669"/>
    <property type="project" value="InterPro"/>
</dbReference>
<comment type="function">
    <text evidence="10">F(1)F(0) ATP synthase produces ATP from ADP in the presence of a proton or sodium gradient. F-type ATPases consist of two structural domains, F(1) containing the extramembraneous catalytic core and F(0) containing the membrane proton channel, linked together by a central stalk and a peripheral stalk. During catalysis, ATP synthesis in the catalytic domain of F(1) is coupled via a rotary mechanism of the central stalk subunits to proton translocation.</text>
</comment>
<evidence type="ECO:0000256" key="15">
    <source>
        <dbReference type="SAM" id="Phobius"/>
    </source>
</evidence>
<keyword evidence="4 13" id="KW-0812">Transmembrane</keyword>
<gene>
    <name evidence="16" type="ORF">AAH949_00635</name>
</gene>
<keyword evidence="6 15" id="KW-1133">Transmembrane helix</keyword>
<reference evidence="16" key="1">
    <citation type="submission" date="2024-05" db="EMBL/GenBank/DDBJ databases">
        <title>Campylobacter coli isolated from environmental waters in Slovenia.</title>
        <authorList>
            <person name="Zautner A.E."/>
            <person name="Bunk B."/>
            <person name="Riedel T."/>
            <person name="Sproeer C."/>
        </authorList>
    </citation>
    <scope>NUCLEOTIDE SEQUENCE</scope>
    <source>
        <strain evidence="16">CCS1377</strain>
    </source>
</reference>
<proteinExistence type="inferred from homology"/>
<dbReference type="Pfam" id="PF00430">
    <property type="entry name" value="ATP-synt_B"/>
    <property type="match status" value="1"/>
</dbReference>
<dbReference type="GO" id="GO:0046961">
    <property type="term" value="F:proton-transporting ATPase activity, rotational mechanism"/>
    <property type="evidence" value="ECO:0007669"/>
    <property type="project" value="TreeGrafter"/>
</dbReference>
<keyword evidence="14" id="KW-0175">Coiled coil</keyword>
<evidence type="ECO:0000313" key="16">
    <source>
        <dbReference type="EMBL" id="XBJ29378.1"/>
    </source>
</evidence>
<feature type="transmembrane region" description="Helical" evidence="15">
    <location>
        <begin position="6"/>
        <end position="29"/>
    </location>
</feature>
<dbReference type="EMBL" id="CP155620">
    <property type="protein sequence ID" value="XBJ29378.1"/>
    <property type="molecule type" value="Genomic_DNA"/>
</dbReference>
<dbReference type="GO" id="GO:0045259">
    <property type="term" value="C:proton-transporting ATP synthase complex"/>
    <property type="evidence" value="ECO:0007669"/>
    <property type="project" value="UniProtKB-KW"/>
</dbReference>
<comment type="function">
    <text evidence="11">Component of the F(0) channel, it forms part of the peripheral stalk, linking F(1) to F(0). The b'-subunit is a diverged and duplicated form of b found in plants and photosynthetic bacteria.</text>
</comment>
<comment type="similarity">
    <text evidence="1 13">Belongs to the ATPase B chain family.</text>
</comment>
<evidence type="ECO:0000256" key="8">
    <source>
        <dbReference type="ARBA" id="ARBA00023136"/>
    </source>
</evidence>
<accession>A0AAU7E600</accession>